<evidence type="ECO:0000256" key="11">
    <source>
        <dbReference type="ARBA" id="ARBA00023136"/>
    </source>
</evidence>
<proteinExistence type="inferred from homology"/>
<evidence type="ECO:0000256" key="5">
    <source>
        <dbReference type="ARBA" id="ARBA00022519"/>
    </source>
</evidence>
<feature type="transmembrane region" description="Helical" evidence="14">
    <location>
        <begin position="339"/>
        <end position="366"/>
    </location>
</feature>
<evidence type="ECO:0000256" key="2">
    <source>
        <dbReference type="ARBA" id="ARBA00009137"/>
    </source>
</evidence>
<keyword evidence="10 12" id="KW-0406">Ion transport</keyword>
<reference evidence="16" key="1">
    <citation type="journal article" date="2020" name="MBio">
        <title>Horizontal gene transfer to a defensive symbiont with a reduced genome amongst a multipartite beetle microbiome.</title>
        <authorList>
            <person name="Waterworth S.C."/>
            <person name="Florez L.V."/>
            <person name="Rees E.R."/>
            <person name="Hertweck C."/>
            <person name="Kaltenpoth M."/>
            <person name="Kwan J.C."/>
        </authorList>
    </citation>
    <scope>NUCLEOTIDE SEQUENCE [LARGE SCALE GENOMIC DNA]</scope>
</reference>
<keyword evidence="5 12" id="KW-0997">Cell inner membrane</keyword>
<dbReference type="Pfam" id="PF02386">
    <property type="entry name" value="TrkH"/>
    <property type="match status" value="1"/>
</dbReference>
<accession>A0A7V8JQ71</accession>
<feature type="binding site" evidence="13">
    <location>
        <position position="321"/>
    </location>
    <ligand>
        <name>K(+)</name>
        <dbReference type="ChEBI" id="CHEBI:29103"/>
    </ligand>
</feature>
<dbReference type="InterPro" id="IPR004772">
    <property type="entry name" value="TrkH"/>
</dbReference>
<dbReference type="AlphaFoldDB" id="A0A7V8JQ71"/>
<comment type="subcellular location">
    <subcellularLocation>
        <location evidence="1 12">Cell inner membrane</location>
        <topology evidence="1 12">Multi-pass membrane protein</topology>
    </subcellularLocation>
</comment>
<keyword evidence="8 12" id="KW-0630">Potassium</keyword>
<keyword evidence="9 14" id="KW-1133">Transmembrane helix</keyword>
<evidence type="ECO:0000256" key="4">
    <source>
        <dbReference type="ARBA" id="ARBA00022475"/>
    </source>
</evidence>
<comment type="function">
    <text evidence="12">Low-affinity potassium transport system. Interacts with Trk system potassium uptake protein TrkA.</text>
</comment>
<evidence type="ECO:0000256" key="8">
    <source>
        <dbReference type="ARBA" id="ARBA00022958"/>
    </source>
</evidence>
<evidence type="ECO:0000256" key="14">
    <source>
        <dbReference type="SAM" id="Phobius"/>
    </source>
</evidence>
<dbReference type="Proteomes" id="UP000461670">
    <property type="component" value="Unassembled WGS sequence"/>
</dbReference>
<evidence type="ECO:0000256" key="9">
    <source>
        <dbReference type="ARBA" id="ARBA00022989"/>
    </source>
</evidence>
<keyword evidence="3 12" id="KW-0813">Transport</keyword>
<organism evidence="15 16">
    <name type="scientific">Paracidovorax wautersii</name>
    <dbReference type="NCBI Taxonomy" id="1177982"/>
    <lineage>
        <taxon>Bacteria</taxon>
        <taxon>Pseudomonadati</taxon>
        <taxon>Pseudomonadota</taxon>
        <taxon>Betaproteobacteria</taxon>
        <taxon>Burkholderiales</taxon>
        <taxon>Comamonadaceae</taxon>
        <taxon>Paracidovorax</taxon>
    </lineage>
</organism>
<keyword evidence="7 14" id="KW-0812">Transmembrane</keyword>
<evidence type="ECO:0000256" key="7">
    <source>
        <dbReference type="ARBA" id="ARBA00022692"/>
    </source>
</evidence>
<evidence type="ECO:0000256" key="6">
    <source>
        <dbReference type="ARBA" id="ARBA00022538"/>
    </source>
</evidence>
<feature type="transmembrane region" description="Helical" evidence="14">
    <location>
        <begin position="137"/>
        <end position="157"/>
    </location>
</feature>
<sequence length="488" mass="52715">MSDHFPVFSMLGMLLLMMAAAMGAPIAVSYALHDRMADSFAIGMGVTGIAGLVLWLGLRRHGTEMQPRHGLLLVALAWIVMPLFAAIPLLLAFDALGRPLSLVHAYFETVSGLTTSGGTVLSGLDTLPVSVNFWRTFLQWMGGMGLLILAVAVLPLLGVGGSQLFKVEAAGPLKDNKLTPRITQTAKGLWSVYAGMSVLCALVYWWAGMRPLDALMHMFTTVSLGGLSSYDTSLGHFQSLRVELVAMLFMLLASCNFALYFSAMRKGHLAGFWRDPELRATLGLMLASGLFVSLLLWVKHVYPLAQALRYGMFNTISVASTTGYATADYLHWPIFAPVLLLLLSGVASSAGSTGGGIKMVRLLILLKQAKRELQRLSHPRAVRPVTLGGKVVDNHVIFAVLAFIFMYGCTVLVLTMVLLLTDLDLVTAFTAVLASVNCMGPGLGEVGPHSNFSVLTDFQIAVCTLGMLLGRLEMLSFIALLMPGFWRK</sequence>
<keyword evidence="4 12" id="KW-1003">Cell membrane</keyword>
<evidence type="ECO:0000256" key="10">
    <source>
        <dbReference type="ARBA" id="ARBA00023065"/>
    </source>
</evidence>
<feature type="transmembrane region" description="Helical" evidence="14">
    <location>
        <begin position="458"/>
        <end position="482"/>
    </location>
</feature>
<feature type="transmembrane region" description="Helical" evidence="14">
    <location>
        <begin position="396"/>
        <end position="420"/>
    </location>
</feature>
<evidence type="ECO:0000256" key="12">
    <source>
        <dbReference type="PIRNR" id="PIRNR006247"/>
    </source>
</evidence>
<keyword evidence="6 12" id="KW-0633">Potassium transport</keyword>
<feature type="binding site" evidence="13">
    <location>
        <position position="322"/>
    </location>
    <ligand>
        <name>K(+)</name>
        <dbReference type="ChEBI" id="CHEBI:29103"/>
    </ligand>
</feature>
<dbReference type="InterPro" id="IPR003445">
    <property type="entry name" value="Cat_transpt"/>
</dbReference>
<keyword evidence="13" id="KW-0479">Metal-binding</keyword>
<feature type="transmembrane region" description="Helical" evidence="14">
    <location>
        <begin position="188"/>
        <end position="208"/>
    </location>
</feature>
<evidence type="ECO:0000313" key="16">
    <source>
        <dbReference type="Proteomes" id="UP000461670"/>
    </source>
</evidence>
<dbReference type="GO" id="GO:0046872">
    <property type="term" value="F:metal ion binding"/>
    <property type="evidence" value="ECO:0007669"/>
    <property type="project" value="UniProtKB-KW"/>
</dbReference>
<name>A0A7V8JQ71_9BURK</name>
<feature type="transmembrane region" description="Helical" evidence="14">
    <location>
        <begin position="242"/>
        <end position="261"/>
    </location>
</feature>
<evidence type="ECO:0000313" key="15">
    <source>
        <dbReference type="EMBL" id="KAF1020840.1"/>
    </source>
</evidence>
<feature type="binding site" evidence="13">
    <location>
        <position position="115"/>
    </location>
    <ligand>
        <name>K(+)</name>
        <dbReference type="ChEBI" id="CHEBI:29103"/>
    </ligand>
</feature>
<protein>
    <recommendedName>
        <fullName evidence="12">Trk system potassium uptake protein</fullName>
    </recommendedName>
</protein>
<dbReference type="EMBL" id="WNDQ01000029">
    <property type="protein sequence ID" value="KAF1020840.1"/>
    <property type="molecule type" value="Genomic_DNA"/>
</dbReference>
<feature type="binding site" evidence="13">
    <location>
        <position position="224"/>
    </location>
    <ligand>
        <name>K(+)</name>
        <dbReference type="ChEBI" id="CHEBI:29103"/>
    </ligand>
</feature>
<comment type="similarity">
    <text evidence="2 12">Belongs to the TrkH potassium transport family.</text>
</comment>
<dbReference type="GO" id="GO:0015379">
    <property type="term" value="F:potassium:chloride symporter activity"/>
    <property type="evidence" value="ECO:0007669"/>
    <property type="project" value="InterPro"/>
</dbReference>
<dbReference type="PANTHER" id="PTHR32024">
    <property type="entry name" value="TRK SYSTEM POTASSIUM UPTAKE PROTEIN TRKG-RELATED"/>
    <property type="match status" value="1"/>
</dbReference>
<keyword evidence="11 12" id="KW-0472">Membrane</keyword>
<evidence type="ECO:0000256" key="1">
    <source>
        <dbReference type="ARBA" id="ARBA00004429"/>
    </source>
</evidence>
<gene>
    <name evidence="15" type="primary">trkH</name>
    <name evidence="15" type="ORF">GAK30_02228</name>
</gene>
<dbReference type="PANTHER" id="PTHR32024:SF2">
    <property type="entry name" value="TRK SYSTEM POTASSIUM UPTAKE PROTEIN TRKG-RELATED"/>
    <property type="match status" value="1"/>
</dbReference>
<feature type="transmembrane region" description="Helical" evidence="14">
    <location>
        <begin position="70"/>
        <end position="93"/>
    </location>
</feature>
<evidence type="ECO:0000256" key="3">
    <source>
        <dbReference type="ARBA" id="ARBA00022448"/>
    </source>
</evidence>
<feature type="transmembrane region" description="Helical" evidence="14">
    <location>
        <begin position="39"/>
        <end position="58"/>
    </location>
</feature>
<dbReference type="PIRSF" id="PIRSF006247">
    <property type="entry name" value="TrkH"/>
    <property type="match status" value="1"/>
</dbReference>
<dbReference type="GO" id="GO:0005886">
    <property type="term" value="C:plasma membrane"/>
    <property type="evidence" value="ECO:0007669"/>
    <property type="project" value="UniProtKB-SubCell"/>
</dbReference>
<feature type="binding site" evidence="13">
    <location>
        <position position="225"/>
    </location>
    <ligand>
        <name>K(+)</name>
        <dbReference type="ChEBI" id="CHEBI:29103"/>
    </ligand>
</feature>
<comment type="caution">
    <text evidence="15">The sequence shown here is derived from an EMBL/GenBank/DDBJ whole genome shotgun (WGS) entry which is preliminary data.</text>
</comment>
<feature type="transmembrane region" description="Helical" evidence="14">
    <location>
        <begin position="281"/>
        <end position="298"/>
    </location>
</feature>
<feature type="binding site" evidence="13">
    <location>
        <position position="439"/>
    </location>
    <ligand>
        <name>K(+)</name>
        <dbReference type="ChEBI" id="CHEBI:29103"/>
    </ligand>
</feature>
<evidence type="ECO:0000256" key="13">
    <source>
        <dbReference type="PIRSR" id="PIRSR006247-1"/>
    </source>
</evidence>